<dbReference type="CDD" id="cd06261">
    <property type="entry name" value="TM_PBP2"/>
    <property type="match status" value="1"/>
</dbReference>
<dbReference type="PANTHER" id="PTHR43744">
    <property type="entry name" value="ABC TRANSPORTER PERMEASE PROTEIN MG189-RELATED-RELATED"/>
    <property type="match status" value="1"/>
</dbReference>
<dbReference type="InterPro" id="IPR035906">
    <property type="entry name" value="MetI-like_sf"/>
</dbReference>
<feature type="transmembrane region" description="Helical" evidence="7">
    <location>
        <begin position="159"/>
        <end position="179"/>
    </location>
</feature>
<evidence type="ECO:0000256" key="1">
    <source>
        <dbReference type="ARBA" id="ARBA00004651"/>
    </source>
</evidence>
<dbReference type="GO" id="GO:0055085">
    <property type="term" value="P:transmembrane transport"/>
    <property type="evidence" value="ECO:0007669"/>
    <property type="project" value="InterPro"/>
</dbReference>
<keyword evidence="3" id="KW-1003">Cell membrane</keyword>
<dbReference type="Proteomes" id="UP000219440">
    <property type="component" value="Unassembled WGS sequence"/>
</dbReference>
<keyword evidence="4 7" id="KW-0812">Transmembrane</keyword>
<dbReference type="OrthoDB" id="61122at2"/>
<dbReference type="Gene3D" id="1.10.3720.10">
    <property type="entry name" value="MetI-like"/>
    <property type="match status" value="1"/>
</dbReference>
<keyword evidence="10" id="KW-1185">Reference proteome</keyword>
<dbReference type="EMBL" id="OCST01000002">
    <property type="protein sequence ID" value="SOE61301.1"/>
    <property type="molecule type" value="Genomic_DNA"/>
</dbReference>
<dbReference type="PROSITE" id="PS50928">
    <property type="entry name" value="ABC_TM1"/>
    <property type="match status" value="1"/>
</dbReference>
<evidence type="ECO:0000256" key="4">
    <source>
        <dbReference type="ARBA" id="ARBA00022692"/>
    </source>
</evidence>
<dbReference type="InterPro" id="IPR000515">
    <property type="entry name" value="MetI-like"/>
</dbReference>
<reference evidence="9 10" key="1">
    <citation type="submission" date="2017-09" db="EMBL/GenBank/DDBJ databases">
        <authorList>
            <person name="Ehlers B."/>
            <person name="Leendertz F.H."/>
        </authorList>
    </citation>
    <scope>NUCLEOTIDE SEQUENCE [LARGE SCALE GENOMIC DNA]</scope>
    <source>
        <strain evidence="9 10">CGMCC 1.05381</strain>
    </source>
</reference>
<evidence type="ECO:0000313" key="9">
    <source>
        <dbReference type="EMBL" id="SOE61301.1"/>
    </source>
</evidence>
<organism evidence="9 10">
    <name type="scientific">Salinibacterium xinjiangense</name>
    <dbReference type="NCBI Taxonomy" id="386302"/>
    <lineage>
        <taxon>Bacteria</taxon>
        <taxon>Bacillati</taxon>
        <taxon>Actinomycetota</taxon>
        <taxon>Actinomycetes</taxon>
        <taxon>Micrococcales</taxon>
        <taxon>Microbacteriaceae</taxon>
        <taxon>Salinibacterium</taxon>
    </lineage>
</organism>
<dbReference type="Pfam" id="PF00528">
    <property type="entry name" value="BPD_transp_1"/>
    <property type="match status" value="1"/>
</dbReference>
<evidence type="ECO:0000256" key="6">
    <source>
        <dbReference type="ARBA" id="ARBA00023136"/>
    </source>
</evidence>
<dbReference type="RefSeq" id="WP_097060345.1">
    <property type="nucleotide sequence ID" value="NZ_BMLC01000001.1"/>
</dbReference>
<evidence type="ECO:0000313" key="10">
    <source>
        <dbReference type="Proteomes" id="UP000219440"/>
    </source>
</evidence>
<comment type="subcellular location">
    <subcellularLocation>
        <location evidence="1 7">Cell membrane</location>
        <topology evidence="1 7">Multi-pass membrane protein</topology>
    </subcellularLocation>
</comment>
<sequence length="294" mass="32334">MTLLSTKSSLPVSRPTRRAAKRLTVPRVFLHLGLIAWGLASILPLVWMISASLQTNAEIYGGVHLIPENPQWGNYVRAWDQSSFSDYFFNSVLYTVSVVGGTVLFASLSAYAFARMQFPGKRVLYGAFLVFLFIPIPGAFIPLYLVLANMGLLDTQLGYILPMINGSLPVAMFILRAFFEQIPKELEEAAFIDGASRLQVFTMIAFPLARPAVATVVILTVLGVWNEYVLASVVFSNQALLPLQVGLLSFQGSYFSQYGLMMAATTITTLPIIIVYLMFQKNIIRGVMAGAVKG</sequence>
<feature type="transmembrane region" description="Helical" evidence="7">
    <location>
        <begin position="28"/>
        <end position="49"/>
    </location>
</feature>
<comment type="similarity">
    <text evidence="7">Belongs to the binding-protein-dependent transport system permease family.</text>
</comment>
<dbReference type="PANTHER" id="PTHR43744:SF12">
    <property type="entry name" value="ABC TRANSPORTER PERMEASE PROTEIN MG189-RELATED"/>
    <property type="match status" value="1"/>
</dbReference>
<gene>
    <name evidence="9" type="ORF">SAMN06296378_1241</name>
</gene>
<evidence type="ECO:0000259" key="8">
    <source>
        <dbReference type="PROSITE" id="PS50928"/>
    </source>
</evidence>
<evidence type="ECO:0000256" key="2">
    <source>
        <dbReference type="ARBA" id="ARBA00022448"/>
    </source>
</evidence>
<feature type="transmembrane region" description="Helical" evidence="7">
    <location>
        <begin position="200"/>
        <end position="225"/>
    </location>
</feature>
<evidence type="ECO:0000256" key="3">
    <source>
        <dbReference type="ARBA" id="ARBA00022475"/>
    </source>
</evidence>
<feature type="transmembrane region" description="Helical" evidence="7">
    <location>
        <begin position="92"/>
        <end position="114"/>
    </location>
</feature>
<accession>A0A2C8ZB46</accession>
<keyword evidence="2 7" id="KW-0813">Transport</keyword>
<protein>
    <submittedName>
        <fullName evidence="9">Carbohydrate ABC transporter membrane protein 2, CUT1 family</fullName>
    </submittedName>
</protein>
<feature type="domain" description="ABC transmembrane type-1" evidence="8">
    <location>
        <begin position="88"/>
        <end position="279"/>
    </location>
</feature>
<keyword evidence="5 7" id="KW-1133">Transmembrane helix</keyword>
<proteinExistence type="inferred from homology"/>
<keyword evidence="6 7" id="KW-0472">Membrane</keyword>
<dbReference type="GO" id="GO:0005886">
    <property type="term" value="C:plasma membrane"/>
    <property type="evidence" value="ECO:0007669"/>
    <property type="project" value="UniProtKB-SubCell"/>
</dbReference>
<dbReference type="AlphaFoldDB" id="A0A2C8ZB46"/>
<dbReference type="SUPFAM" id="SSF161098">
    <property type="entry name" value="MetI-like"/>
    <property type="match status" value="1"/>
</dbReference>
<name>A0A2C8ZB46_9MICO</name>
<evidence type="ECO:0000256" key="5">
    <source>
        <dbReference type="ARBA" id="ARBA00022989"/>
    </source>
</evidence>
<feature type="transmembrane region" description="Helical" evidence="7">
    <location>
        <begin position="258"/>
        <end position="279"/>
    </location>
</feature>
<feature type="transmembrane region" description="Helical" evidence="7">
    <location>
        <begin position="123"/>
        <end position="147"/>
    </location>
</feature>
<evidence type="ECO:0000256" key="7">
    <source>
        <dbReference type="RuleBase" id="RU363032"/>
    </source>
</evidence>